<dbReference type="PANTHER" id="PTHR42837">
    <property type="entry name" value="REGULATOR OF SIGMA-E PROTEASE RSEP"/>
    <property type="match status" value="1"/>
</dbReference>
<dbReference type="GO" id="GO:0004222">
    <property type="term" value="F:metalloendopeptidase activity"/>
    <property type="evidence" value="ECO:0007669"/>
    <property type="project" value="InterPro"/>
</dbReference>
<keyword evidence="8" id="KW-0482">Metalloprotease</keyword>
<sequence>MHGMLIDPSACLIALSVPIAILGAVWPYLAMLVGFSAVVFVHELGHFAVAKWAGVRVETFAIGFGRELFGITRGETRYSFNILPLGGYVKMLGQEDFDDKSKELRFKDDPRSFVNKPVGHRMAIVSAGVIMNLVFACLLFMFVFIVGMESSSARIAYIEPDSPAERAGLLPGDEIKKINGKRVLEFNEVRMAIVLAPLHEPIEFVVERDGELVSPICVMPVYHTPDSTRDFRRQMVGIAPGVTREIVVVG</sequence>
<evidence type="ECO:0000256" key="7">
    <source>
        <dbReference type="ARBA" id="ARBA00022989"/>
    </source>
</evidence>
<dbReference type="CDD" id="cd06163">
    <property type="entry name" value="S2P-M50_PDZ_RseP-like"/>
    <property type="match status" value="1"/>
</dbReference>
<dbReference type="Gene3D" id="2.30.42.10">
    <property type="match status" value="1"/>
</dbReference>
<dbReference type="InterPro" id="IPR004387">
    <property type="entry name" value="Pept_M50_Zn"/>
</dbReference>
<dbReference type="InterPro" id="IPR001478">
    <property type="entry name" value="PDZ"/>
</dbReference>
<comment type="caution">
    <text evidence="12">The sequence shown here is derived from an EMBL/GenBank/DDBJ whole genome shotgun (WGS) entry which is preliminary data.</text>
</comment>
<evidence type="ECO:0000256" key="8">
    <source>
        <dbReference type="ARBA" id="ARBA00023049"/>
    </source>
</evidence>
<keyword evidence="5" id="KW-0378">Hydrolase</keyword>
<evidence type="ECO:0000256" key="1">
    <source>
        <dbReference type="ARBA" id="ARBA00001947"/>
    </source>
</evidence>
<name>X0ULT4_9ZZZZ</name>
<proteinExistence type="predicted"/>
<protein>
    <recommendedName>
        <fullName evidence="11">PDZ domain-containing protein</fullName>
    </recommendedName>
</protein>
<feature type="transmembrane region" description="Helical" evidence="10">
    <location>
        <begin position="12"/>
        <end position="41"/>
    </location>
</feature>
<feature type="non-terminal residue" evidence="12">
    <location>
        <position position="250"/>
    </location>
</feature>
<evidence type="ECO:0000259" key="11">
    <source>
        <dbReference type="PROSITE" id="PS50106"/>
    </source>
</evidence>
<keyword evidence="6" id="KW-0862">Zinc</keyword>
<dbReference type="GO" id="GO:0006508">
    <property type="term" value="P:proteolysis"/>
    <property type="evidence" value="ECO:0007669"/>
    <property type="project" value="UniProtKB-KW"/>
</dbReference>
<dbReference type="InterPro" id="IPR008915">
    <property type="entry name" value="Peptidase_M50"/>
</dbReference>
<keyword evidence="9 10" id="KW-0472">Membrane</keyword>
<dbReference type="CDD" id="cd23081">
    <property type="entry name" value="cpPDZ_EcRseP-like"/>
    <property type="match status" value="1"/>
</dbReference>
<dbReference type="PANTHER" id="PTHR42837:SF2">
    <property type="entry name" value="MEMBRANE METALLOPROTEASE ARASP2, CHLOROPLASTIC-RELATED"/>
    <property type="match status" value="1"/>
</dbReference>
<accession>X0ULT4</accession>
<keyword evidence="4 10" id="KW-0812">Transmembrane</keyword>
<keyword evidence="7 10" id="KW-1133">Transmembrane helix</keyword>
<dbReference type="AlphaFoldDB" id="X0ULT4"/>
<evidence type="ECO:0000256" key="9">
    <source>
        <dbReference type="ARBA" id="ARBA00023136"/>
    </source>
</evidence>
<keyword evidence="3" id="KW-0645">Protease</keyword>
<dbReference type="GO" id="GO:0016020">
    <property type="term" value="C:membrane"/>
    <property type="evidence" value="ECO:0007669"/>
    <property type="project" value="UniProtKB-SubCell"/>
</dbReference>
<feature type="domain" description="PDZ" evidence="11">
    <location>
        <begin position="146"/>
        <end position="210"/>
    </location>
</feature>
<evidence type="ECO:0000256" key="4">
    <source>
        <dbReference type="ARBA" id="ARBA00022692"/>
    </source>
</evidence>
<dbReference type="NCBIfam" id="TIGR00054">
    <property type="entry name" value="RIP metalloprotease RseP"/>
    <property type="match status" value="1"/>
</dbReference>
<evidence type="ECO:0000313" key="12">
    <source>
        <dbReference type="EMBL" id="GAG06585.1"/>
    </source>
</evidence>
<dbReference type="SUPFAM" id="SSF50156">
    <property type="entry name" value="PDZ domain-like"/>
    <property type="match status" value="1"/>
</dbReference>
<feature type="transmembrane region" description="Helical" evidence="10">
    <location>
        <begin position="122"/>
        <end position="146"/>
    </location>
</feature>
<evidence type="ECO:0000256" key="6">
    <source>
        <dbReference type="ARBA" id="ARBA00022833"/>
    </source>
</evidence>
<dbReference type="PROSITE" id="PS50106">
    <property type="entry name" value="PDZ"/>
    <property type="match status" value="1"/>
</dbReference>
<comment type="cofactor">
    <cofactor evidence="1">
        <name>Zn(2+)</name>
        <dbReference type="ChEBI" id="CHEBI:29105"/>
    </cofactor>
</comment>
<comment type="subcellular location">
    <subcellularLocation>
        <location evidence="2">Membrane</location>
        <topology evidence="2">Multi-pass membrane protein</topology>
    </subcellularLocation>
</comment>
<dbReference type="Pfam" id="PF02163">
    <property type="entry name" value="Peptidase_M50"/>
    <property type="match status" value="1"/>
</dbReference>
<evidence type="ECO:0000256" key="5">
    <source>
        <dbReference type="ARBA" id="ARBA00022801"/>
    </source>
</evidence>
<dbReference type="InterPro" id="IPR036034">
    <property type="entry name" value="PDZ_sf"/>
</dbReference>
<gene>
    <name evidence="12" type="ORF">S01H1_36699</name>
</gene>
<evidence type="ECO:0000256" key="2">
    <source>
        <dbReference type="ARBA" id="ARBA00004141"/>
    </source>
</evidence>
<evidence type="ECO:0000256" key="10">
    <source>
        <dbReference type="SAM" id="Phobius"/>
    </source>
</evidence>
<reference evidence="12" key="1">
    <citation type="journal article" date="2014" name="Front. Microbiol.">
        <title>High frequency of phylogenetically diverse reductive dehalogenase-homologous genes in deep subseafloor sedimentary metagenomes.</title>
        <authorList>
            <person name="Kawai M."/>
            <person name="Futagami T."/>
            <person name="Toyoda A."/>
            <person name="Takaki Y."/>
            <person name="Nishi S."/>
            <person name="Hori S."/>
            <person name="Arai W."/>
            <person name="Tsubouchi T."/>
            <person name="Morono Y."/>
            <person name="Uchiyama I."/>
            <person name="Ito T."/>
            <person name="Fujiyama A."/>
            <person name="Inagaki F."/>
            <person name="Takami H."/>
        </authorList>
    </citation>
    <scope>NUCLEOTIDE SEQUENCE</scope>
    <source>
        <strain evidence="12">Expedition CK06-06</strain>
    </source>
</reference>
<dbReference type="EMBL" id="BARS01023011">
    <property type="protein sequence ID" value="GAG06585.1"/>
    <property type="molecule type" value="Genomic_DNA"/>
</dbReference>
<dbReference type="SMART" id="SM00228">
    <property type="entry name" value="PDZ"/>
    <property type="match status" value="1"/>
</dbReference>
<evidence type="ECO:0000256" key="3">
    <source>
        <dbReference type="ARBA" id="ARBA00022670"/>
    </source>
</evidence>
<organism evidence="12">
    <name type="scientific">marine sediment metagenome</name>
    <dbReference type="NCBI Taxonomy" id="412755"/>
    <lineage>
        <taxon>unclassified sequences</taxon>
        <taxon>metagenomes</taxon>
        <taxon>ecological metagenomes</taxon>
    </lineage>
</organism>